<dbReference type="AlphaFoldDB" id="A0A4Y7NK59"/>
<dbReference type="SUPFAM" id="SSF47323">
    <property type="entry name" value="Anticodon-binding domain of a subclass of class I aminoacyl-tRNA synthetases"/>
    <property type="match status" value="1"/>
</dbReference>
<keyword evidence="3 11" id="KW-0547">Nucleotide-binding</keyword>
<evidence type="ECO:0000259" key="12">
    <source>
        <dbReference type="Pfam" id="PF09334"/>
    </source>
</evidence>
<evidence type="ECO:0000256" key="11">
    <source>
        <dbReference type="RuleBase" id="RU363039"/>
    </source>
</evidence>
<evidence type="ECO:0000256" key="2">
    <source>
        <dbReference type="ARBA" id="ARBA00022598"/>
    </source>
</evidence>
<dbReference type="PANTHER" id="PTHR43326:SF1">
    <property type="entry name" value="METHIONINE--TRNA LIGASE, MITOCHONDRIAL"/>
    <property type="match status" value="1"/>
</dbReference>
<gene>
    <name evidence="13" type="primary">EOG090X05VD</name>
</gene>
<feature type="repeat" description="Cys-rich GLG1" evidence="10">
    <location>
        <begin position="204"/>
        <end position="263"/>
    </location>
</feature>
<dbReference type="InterPro" id="IPR017873">
    <property type="entry name" value="Cys-rich_GLG1_repeat_euk"/>
</dbReference>
<evidence type="ECO:0000256" key="9">
    <source>
        <dbReference type="ARBA" id="ARBA00047364"/>
    </source>
</evidence>
<accession>A0A4Y7NK59</accession>
<dbReference type="InterPro" id="IPR014729">
    <property type="entry name" value="Rossmann-like_a/b/a_fold"/>
</dbReference>
<organism evidence="13">
    <name type="scientific">Scapholeberis mucronata</name>
    <dbReference type="NCBI Taxonomy" id="202097"/>
    <lineage>
        <taxon>Eukaryota</taxon>
        <taxon>Metazoa</taxon>
        <taxon>Ecdysozoa</taxon>
        <taxon>Arthropoda</taxon>
        <taxon>Crustacea</taxon>
        <taxon>Branchiopoda</taxon>
        <taxon>Diplostraca</taxon>
        <taxon>Cladocera</taxon>
        <taxon>Anomopoda</taxon>
        <taxon>Daphniidae</taxon>
        <taxon>Scapholeberis</taxon>
    </lineage>
</organism>
<dbReference type="GO" id="GO:0004825">
    <property type="term" value="F:methionine-tRNA ligase activity"/>
    <property type="evidence" value="ECO:0007669"/>
    <property type="project" value="UniProtKB-EC"/>
</dbReference>
<dbReference type="PROSITE" id="PS51289">
    <property type="entry name" value="GLG1_C_RICH"/>
    <property type="match status" value="2"/>
</dbReference>
<evidence type="ECO:0000256" key="8">
    <source>
        <dbReference type="ARBA" id="ARBA00030331"/>
    </source>
</evidence>
<evidence type="ECO:0000256" key="5">
    <source>
        <dbReference type="ARBA" id="ARBA00022917"/>
    </source>
</evidence>
<evidence type="ECO:0000313" key="13">
    <source>
        <dbReference type="EMBL" id="SVE93609.1"/>
    </source>
</evidence>
<dbReference type="InterPro" id="IPR001893">
    <property type="entry name" value="Cys-rich_GLG1_repeat"/>
</dbReference>
<dbReference type="CDD" id="cd00814">
    <property type="entry name" value="MetRS_core"/>
    <property type="match status" value="1"/>
</dbReference>
<dbReference type="GO" id="GO:0000139">
    <property type="term" value="C:Golgi membrane"/>
    <property type="evidence" value="ECO:0007669"/>
    <property type="project" value="InterPro"/>
</dbReference>
<evidence type="ECO:0000256" key="7">
    <source>
        <dbReference type="ARBA" id="ARBA00026124"/>
    </source>
</evidence>
<dbReference type="InterPro" id="IPR014758">
    <property type="entry name" value="Met-tRNA_synth"/>
</dbReference>
<dbReference type="EMBL" id="LR023990">
    <property type="protein sequence ID" value="SVE93609.1"/>
    <property type="molecule type" value="mRNA"/>
</dbReference>
<dbReference type="SUPFAM" id="SSF52374">
    <property type="entry name" value="Nucleotidylyl transferase"/>
    <property type="match status" value="1"/>
</dbReference>
<dbReference type="GO" id="GO:0005524">
    <property type="term" value="F:ATP binding"/>
    <property type="evidence" value="ECO:0007669"/>
    <property type="project" value="UniProtKB-KW"/>
</dbReference>
<dbReference type="Pfam" id="PF00839">
    <property type="entry name" value="Cys_rich_FGFR"/>
    <property type="match status" value="4"/>
</dbReference>
<reference evidence="13" key="1">
    <citation type="submission" date="2018-08" db="EMBL/GenBank/DDBJ databases">
        <authorList>
            <person name="Cornetti L."/>
        </authorList>
    </citation>
    <scope>NUCLEOTIDE SEQUENCE</scope>
    <source>
        <strain evidence="13">BE-ASS</strain>
    </source>
</reference>
<dbReference type="GO" id="GO:0005739">
    <property type="term" value="C:mitochondrion"/>
    <property type="evidence" value="ECO:0007669"/>
    <property type="project" value="UniProtKB-ARBA"/>
</dbReference>
<evidence type="ECO:0000256" key="6">
    <source>
        <dbReference type="ARBA" id="ARBA00023146"/>
    </source>
</evidence>
<comment type="similarity">
    <text evidence="11">Belongs to the class-I aminoacyl-tRNA synthetase family.</text>
</comment>
<dbReference type="NCBIfam" id="TIGR00398">
    <property type="entry name" value="metG"/>
    <property type="match status" value="1"/>
</dbReference>
<protein>
    <recommendedName>
        <fullName evidence="7">Methionine--tRNA ligase, mitochondrial</fullName>
        <ecNumber evidence="1">6.1.1.10</ecNumber>
    </recommendedName>
    <alternativeName>
        <fullName evidence="8">Mitochondrial methionyl-tRNA synthetase</fullName>
    </alternativeName>
</protein>
<dbReference type="InterPro" id="IPR023457">
    <property type="entry name" value="Met-tRNA_synth_2"/>
</dbReference>
<comment type="catalytic activity">
    <reaction evidence="9">
        <text>tRNA(Met) + L-methionine + ATP = L-methionyl-tRNA(Met) + AMP + diphosphate</text>
        <dbReference type="Rhea" id="RHEA:13481"/>
        <dbReference type="Rhea" id="RHEA-COMP:9667"/>
        <dbReference type="Rhea" id="RHEA-COMP:9698"/>
        <dbReference type="ChEBI" id="CHEBI:30616"/>
        <dbReference type="ChEBI" id="CHEBI:33019"/>
        <dbReference type="ChEBI" id="CHEBI:57844"/>
        <dbReference type="ChEBI" id="CHEBI:78442"/>
        <dbReference type="ChEBI" id="CHEBI:78530"/>
        <dbReference type="ChEBI" id="CHEBI:456215"/>
        <dbReference type="EC" id="6.1.1.10"/>
    </reaction>
</comment>
<dbReference type="PRINTS" id="PR01041">
    <property type="entry name" value="TRNASYNTHMET"/>
</dbReference>
<keyword evidence="4 11" id="KW-0067">ATP-binding</keyword>
<dbReference type="FunFam" id="2.170.220.10:FF:000001">
    <property type="entry name" value="methionine--tRNA ligase, mitochondrial"/>
    <property type="match status" value="1"/>
</dbReference>
<feature type="domain" description="Methionyl/Leucyl tRNA synthetase" evidence="12">
    <location>
        <begin position="338"/>
        <end position="687"/>
    </location>
</feature>
<dbReference type="Pfam" id="PF09334">
    <property type="entry name" value="tRNA-synt_1g"/>
    <property type="match status" value="1"/>
</dbReference>
<dbReference type="InterPro" id="IPR033911">
    <property type="entry name" value="MetRS_core"/>
</dbReference>
<evidence type="ECO:0000256" key="3">
    <source>
        <dbReference type="ARBA" id="ARBA00022741"/>
    </source>
</evidence>
<keyword evidence="6 11" id="KW-0030">Aminoacyl-tRNA synthetase</keyword>
<dbReference type="InterPro" id="IPR015413">
    <property type="entry name" value="Methionyl/Leucyl_tRNA_Synth"/>
</dbReference>
<sequence length="841" mass="95393">MDKVFTDVMTTDCRTALLEIQYFVARDFRLDTQLYTHCKSDATQFCYAAPNWTEDANSIGPQRNPLVLPCLYRYAFHPPDGAALKPKCIDEVRRVMRQRANSVDLIPEVEEPCIQDLATLCFEKTGRGEEMQCLQDNLEKLSPSCKVQVSNYTEEEADHIELNPFVTAYCSRFLETNCQDELDEGDEGQVMECLIEYKMHPETTMNSKCRAAVEHFQLIAMQDFRFSGPFKRACKLDIARFCPNVKAKPQVVSCLSEMVRNDTVAQSLGSRLSNVINPGSQHRVSQPCRQQLRNQLLQQHEDVQLNPNVRKPCALDEKRFCSQIKPGQGRILACLKSHHPHIGHIYTAVLADASARFRYMIGHCPIIFSSGTDEHGLKIQQASLKANQQPLEFCNTISAKFRKALDNCDIGFTDYIRTTEKRHMDNVTSFWNLLSDRGFIYKGNYEGWYCTADEAFIAEDQTVVIKLPSGQEQRVSTDSNRPVEWSSEVNYLFKLSECKKQLLQWVESGPVVRPIRHYNLLKSWLDQDLFDLSISRPSSRLSWGIPVPGDPSQTIYVWLDALLNYLTVAKSSPSRMVWPPDVHVIGKDILKFHGLYWPAFLISAGLEPPKSLLVHGHWLVDDQKMSKTTGNVTSPQSCIDVATVNGLRYFLLHEGVPASDGNFSMKMMVRVANADLADGIGNLVNRCCGKSLNPTQVRLGVDPTSFKVCGSAGSELLKLLEITPDAVYEEYMNWNYYKGIDLVMALSRGANGLFHLMEPWKLKKEGNMEKFHATMAATMETARIIGILLLPIVPSFSERLLDKLGVPKEERSWEFTRVQWNSKTHPLGDQGPVLFPRIKYE</sequence>
<keyword evidence="2 11" id="KW-0436">Ligase</keyword>
<dbReference type="PANTHER" id="PTHR43326">
    <property type="entry name" value="METHIONYL-TRNA SYNTHETASE"/>
    <property type="match status" value="1"/>
</dbReference>
<dbReference type="CDD" id="cd07957">
    <property type="entry name" value="Anticodon_Ia_Met"/>
    <property type="match status" value="1"/>
</dbReference>
<dbReference type="Gene3D" id="2.170.220.10">
    <property type="match status" value="1"/>
</dbReference>
<feature type="repeat" description="Cys-rich GLG1" evidence="10">
    <location>
        <begin position="283"/>
        <end position="343"/>
    </location>
</feature>
<evidence type="ECO:0000256" key="1">
    <source>
        <dbReference type="ARBA" id="ARBA00012838"/>
    </source>
</evidence>
<dbReference type="Gene3D" id="3.40.50.620">
    <property type="entry name" value="HUPs"/>
    <property type="match status" value="1"/>
</dbReference>
<dbReference type="EC" id="6.1.1.10" evidence="1"/>
<dbReference type="InterPro" id="IPR009080">
    <property type="entry name" value="tRNAsynth_Ia_anticodon-bd"/>
</dbReference>
<evidence type="ECO:0000256" key="10">
    <source>
        <dbReference type="PROSITE-ProRule" id="PRU00622"/>
    </source>
</evidence>
<proteinExistence type="evidence at transcript level"/>
<dbReference type="InterPro" id="IPR041872">
    <property type="entry name" value="Anticodon_Met"/>
</dbReference>
<name>A0A4Y7NK59_9CRUS</name>
<evidence type="ECO:0000256" key="4">
    <source>
        <dbReference type="ARBA" id="ARBA00022840"/>
    </source>
</evidence>
<keyword evidence="5 11" id="KW-0648">Protein biosynthesis</keyword>
<dbReference type="GO" id="GO:0006431">
    <property type="term" value="P:methionyl-tRNA aminoacylation"/>
    <property type="evidence" value="ECO:0007669"/>
    <property type="project" value="InterPro"/>
</dbReference>
<dbReference type="Gene3D" id="1.10.730.10">
    <property type="entry name" value="Isoleucyl-tRNA Synthetase, Domain 1"/>
    <property type="match status" value="1"/>
</dbReference>